<dbReference type="Gene3D" id="3.30.700.10">
    <property type="entry name" value="Glycoprotein, Type 4 Pilin"/>
    <property type="match status" value="1"/>
</dbReference>
<dbReference type="GO" id="GO:0016020">
    <property type="term" value="C:membrane"/>
    <property type="evidence" value="ECO:0007669"/>
    <property type="project" value="UniProtKB-SubCell"/>
</dbReference>
<proteinExistence type="predicted"/>
<sequence length="125" mass="12879">MKKSARGFTLVELLVVVAIIAVLSVIGITIFTGVQKNARDARRKEDISAISKALEAHVNTTTNQYCTGAAGVYCAPAGTWFASGVIPKDPSTAVDYAGLPANGAATYNVCATLEAGGTSCLANQQ</sequence>
<comment type="caution">
    <text evidence="7">The sequence shown here is derived from an EMBL/GenBank/DDBJ whole genome shotgun (WGS) entry which is preliminary data.</text>
</comment>
<dbReference type="GO" id="GO:0015628">
    <property type="term" value="P:protein secretion by the type II secretion system"/>
    <property type="evidence" value="ECO:0007669"/>
    <property type="project" value="InterPro"/>
</dbReference>
<evidence type="ECO:0000256" key="2">
    <source>
        <dbReference type="ARBA" id="ARBA00022481"/>
    </source>
</evidence>
<dbReference type="PROSITE" id="PS00409">
    <property type="entry name" value="PROKAR_NTER_METHYL"/>
    <property type="match status" value="1"/>
</dbReference>
<dbReference type="PANTHER" id="PTHR30093">
    <property type="entry name" value="GENERAL SECRETION PATHWAY PROTEIN G"/>
    <property type="match status" value="1"/>
</dbReference>
<keyword evidence="5 6" id="KW-0472">Membrane</keyword>
<dbReference type="PRINTS" id="PR00813">
    <property type="entry name" value="BCTERIALGSPG"/>
</dbReference>
<evidence type="ECO:0000256" key="1">
    <source>
        <dbReference type="ARBA" id="ARBA00004167"/>
    </source>
</evidence>
<keyword evidence="3 6" id="KW-0812">Transmembrane</keyword>
<dbReference type="InterPro" id="IPR000983">
    <property type="entry name" value="Bac_GSPG_pilin"/>
</dbReference>
<organism evidence="7 8">
    <name type="scientific">Candidatus Daviesbacteria bacterium GW2011_GWF2_38_6</name>
    <dbReference type="NCBI Taxonomy" id="1618432"/>
    <lineage>
        <taxon>Bacteria</taxon>
        <taxon>Candidatus Daviesiibacteriota</taxon>
    </lineage>
</organism>
<dbReference type="GO" id="GO:0015627">
    <property type="term" value="C:type II protein secretion system complex"/>
    <property type="evidence" value="ECO:0007669"/>
    <property type="project" value="InterPro"/>
</dbReference>
<evidence type="ECO:0000256" key="5">
    <source>
        <dbReference type="ARBA" id="ARBA00023136"/>
    </source>
</evidence>
<dbReference type="AlphaFoldDB" id="A0A0G0MX94"/>
<dbReference type="InterPro" id="IPR012902">
    <property type="entry name" value="N_methyl_site"/>
</dbReference>
<feature type="transmembrane region" description="Helical" evidence="6">
    <location>
        <begin position="13"/>
        <end position="34"/>
    </location>
</feature>
<evidence type="ECO:0000256" key="6">
    <source>
        <dbReference type="SAM" id="Phobius"/>
    </source>
</evidence>
<accession>A0A0G0MX94</accession>
<name>A0A0G0MX94_9BACT</name>
<evidence type="ECO:0000313" key="8">
    <source>
        <dbReference type="Proteomes" id="UP000034324"/>
    </source>
</evidence>
<dbReference type="InterPro" id="IPR045584">
    <property type="entry name" value="Pilin-like"/>
</dbReference>
<evidence type="ECO:0000256" key="3">
    <source>
        <dbReference type="ARBA" id="ARBA00022692"/>
    </source>
</evidence>
<reference evidence="7 8" key="1">
    <citation type="journal article" date="2015" name="Nature">
        <title>rRNA introns, odd ribosomes, and small enigmatic genomes across a large radiation of phyla.</title>
        <authorList>
            <person name="Brown C.T."/>
            <person name="Hug L.A."/>
            <person name="Thomas B.C."/>
            <person name="Sharon I."/>
            <person name="Castelle C.J."/>
            <person name="Singh A."/>
            <person name="Wilkins M.J."/>
            <person name="Williams K.H."/>
            <person name="Banfield J.F."/>
        </authorList>
    </citation>
    <scope>NUCLEOTIDE SEQUENCE [LARGE SCALE GENOMIC DNA]</scope>
</reference>
<evidence type="ECO:0000256" key="4">
    <source>
        <dbReference type="ARBA" id="ARBA00022989"/>
    </source>
</evidence>
<dbReference type="SUPFAM" id="SSF54523">
    <property type="entry name" value="Pili subunits"/>
    <property type="match status" value="1"/>
</dbReference>
<protein>
    <submittedName>
        <fullName evidence="7">Fimbrial protein pilin</fullName>
    </submittedName>
</protein>
<dbReference type="EMBL" id="LBVC01000027">
    <property type="protein sequence ID" value="KKQ78269.1"/>
    <property type="molecule type" value="Genomic_DNA"/>
</dbReference>
<dbReference type="Pfam" id="PF07963">
    <property type="entry name" value="N_methyl"/>
    <property type="match status" value="1"/>
</dbReference>
<dbReference type="Proteomes" id="UP000034324">
    <property type="component" value="Unassembled WGS sequence"/>
</dbReference>
<evidence type="ECO:0000313" key="7">
    <source>
        <dbReference type="EMBL" id="KKQ78269.1"/>
    </source>
</evidence>
<keyword evidence="2" id="KW-0488">Methylation</keyword>
<dbReference type="PANTHER" id="PTHR30093:SF44">
    <property type="entry name" value="TYPE II SECRETION SYSTEM CORE PROTEIN G"/>
    <property type="match status" value="1"/>
</dbReference>
<dbReference type="NCBIfam" id="TIGR02532">
    <property type="entry name" value="IV_pilin_GFxxxE"/>
    <property type="match status" value="1"/>
</dbReference>
<gene>
    <name evidence="7" type="ORF">US99_C0027G0008</name>
</gene>
<keyword evidence="4 6" id="KW-1133">Transmembrane helix</keyword>
<comment type="subcellular location">
    <subcellularLocation>
        <location evidence="1">Membrane</location>
        <topology evidence="1">Single-pass membrane protein</topology>
    </subcellularLocation>
</comment>